<dbReference type="GO" id="GO:0004789">
    <property type="term" value="F:thiamine-phosphate diphosphorylase activity"/>
    <property type="evidence" value="ECO:0007669"/>
    <property type="project" value="UniProtKB-UniRule"/>
</dbReference>
<evidence type="ECO:0000256" key="9">
    <source>
        <dbReference type="HAMAP-Rule" id="MF_00097"/>
    </source>
</evidence>
<dbReference type="AlphaFoldDB" id="E8U9W2"/>
<comment type="function">
    <text evidence="9">Condenses 4-methyl-5-(beta-hydroxyethyl)thiazole monophosphate (THZ-P) and 2-methyl-4-amino-5-hydroxymethyl pyrimidine pyrophosphate (HMP-PP) to form thiamine monophosphate (TMP).</text>
</comment>
<comment type="cofactor">
    <cofactor evidence="9">
        <name>Mg(2+)</name>
        <dbReference type="ChEBI" id="CHEBI:18420"/>
    </cofactor>
    <text evidence="9">Binds 1 Mg(2+) ion per subunit.</text>
</comment>
<keyword evidence="14" id="KW-1185">Reference proteome</keyword>
<organism evidence="13 14">
    <name type="scientific">Deinococcus maricopensis (strain DSM 21211 / LMG 22137 / NRRL B-23946 / LB-34)</name>
    <dbReference type="NCBI Taxonomy" id="709986"/>
    <lineage>
        <taxon>Bacteria</taxon>
        <taxon>Thermotogati</taxon>
        <taxon>Deinococcota</taxon>
        <taxon>Deinococci</taxon>
        <taxon>Deinococcales</taxon>
        <taxon>Deinococcaceae</taxon>
        <taxon>Deinococcus</taxon>
    </lineage>
</organism>
<evidence type="ECO:0000256" key="10">
    <source>
        <dbReference type="RuleBase" id="RU003826"/>
    </source>
</evidence>
<feature type="binding site" evidence="9">
    <location>
        <begin position="136"/>
        <end position="138"/>
    </location>
    <ligand>
        <name>2-[(2R,5Z)-2-carboxy-4-methylthiazol-5(2H)-ylidene]ethyl phosphate</name>
        <dbReference type="ChEBI" id="CHEBI:62899"/>
    </ligand>
</feature>
<dbReference type="EMBL" id="CP002454">
    <property type="protein sequence ID" value="ADV67851.1"/>
    <property type="molecule type" value="Genomic_DNA"/>
</dbReference>
<dbReference type="Gene3D" id="3.20.20.70">
    <property type="entry name" value="Aldolase class I"/>
    <property type="match status" value="1"/>
</dbReference>
<dbReference type="GO" id="GO:0000287">
    <property type="term" value="F:magnesium ion binding"/>
    <property type="evidence" value="ECO:0007669"/>
    <property type="project" value="UniProtKB-UniRule"/>
</dbReference>
<evidence type="ECO:0000256" key="11">
    <source>
        <dbReference type="RuleBase" id="RU004253"/>
    </source>
</evidence>
<dbReference type="KEGG" id="dmr:Deima_2211"/>
<evidence type="ECO:0000256" key="1">
    <source>
        <dbReference type="ARBA" id="ARBA00005165"/>
    </source>
</evidence>
<sequence precursor="true">MTPFPLGRLYLVATPRDGQAEADFLARIAAALDGGVDTLQLRCKGWEAVPYIRLAERVRDLAHARRVPLFINDRVDVAVASGATGVHLGQADLPTRWARDLAPALRIGRSTHAPDHAEAALADRPAYFAVGPVYATPTKPGRAPATLDYVRWAAAHAPEDHTGVPWYAIGGIDHATAPDVIRAGATRLAVVRAILDAPDPAQAAGDLARLLDRPAVLA</sequence>
<feature type="binding site" evidence="9">
    <location>
        <position position="171"/>
    </location>
    <ligand>
        <name>2-[(2R,5Z)-2-carboxy-4-methylthiazol-5(2H)-ylidene]ethyl phosphate</name>
        <dbReference type="ChEBI" id="CHEBI:62899"/>
    </ligand>
</feature>
<comment type="catalytic activity">
    <reaction evidence="6 9 10">
        <text>4-methyl-5-(2-phosphooxyethyl)-thiazole + 4-amino-2-methyl-5-(diphosphooxymethyl)pyrimidine + H(+) = thiamine phosphate + diphosphate</text>
        <dbReference type="Rhea" id="RHEA:22328"/>
        <dbReference type="ChEBI" id="CHEBI:15378"/>
        <dbReference type="ChEBI" id="CHEBI:33019"/>
        <dbReference type="ChEBI" id="CHEBI:37575"/>
        <dbReference type="ChEBI" id="CHEBI:57841"/>
        <dbReference type="ChEBI" id="CHEBI:58296"/>
        <dbReference type="EC" id="2.5.1.3"/>
    </reaction>
</comment>
<dbReference type="InterPro" id="IPR036206">
    <property type="entry name" value="ThiamineP_synth_sf"/>
</dbReference>
<dbReference type="Pfam" id="PF02581">
    <property type="entry name" value="TMP-TENI"/>
    <property type="match status" value="1"/>
</dbReference>
<dbReference type="EC" id="2.5.1.3" evidence="9"/>
<dbReference type="UniPathway" id="UPA00060">
    <property type="reaction ID" value="UER00141"/>
</dbReference>
<comment type="pathway">
    <text evidence="1 9 11">Cofactor biosynthesis; thiamine diphosphate biosynthesis; thiamine phosphate from 4-amino-2-methyl-5-diphosphomethylpyrimidine and 4-methyl-5-(2-phosphoethyl)-thiazole: step 1/1.</text>
</comment>
<dbReference type="HOGENOM" id="CLU_018272_3_0_0"/>
<feature type="domain" description="Thiamine phosphate synthase/TenI" evidence="12">
    <location>
        <begin position="9"/>
        <end position="194"/>
    </location>
</feature>
<dbReference type="SUPFAM" id="SSF51391">
    <property type="entry name" value="Thiamin phosphate synthase"/>
    <property type="match status" value="1"/>
</dbReference>
<feature type="binding site" evidence="9">
    <location>
        <position position="92"/>
    </location>
    <ligand>
        <name>Mg(2+)</name>
        <dbReference type="ChEBI" id="CHEBI:18420"/>
    </ligand>
</feature>
<evidence type="ECO:0000256" key="6">
    <source>
        <dbReference type="ARBA" id="ARBA00047334"/>
    </source>
</evidence>
<dbReference type="STRING" id="709986.Deima_2211"/>
<dbReference type="GO" id="GO:0005737">
    <property type="term" value="C:cytoplasm"/>
    <property type="evidence" value="ECO:0007669"/>
    <property type="project" value="TreeGrafter"/>
</dbReference>
<dbReference type="InterPro" id="IPR013785">
    <property type="entry name" value="Aldolase_TIM"/>
</dbReference>
<comment type="catalytic activity">
    <reaction evidence="8 9 10">
        <text>2-[(2R,5Z)-2-carboxy-4-methylthiazol-5(2H)-ylidene]ethyl phosphate + 4-amino-2-methyl-5-(diphosphooxymethyl)pyrimidine + 2 H(+) = thiamine phosphate + CO2 + diphosphate</text>
        <dbReference type="Rhea" id="RHEA:47844"/>
        <dbReference type="ChEBI" id="CHEBI:15378"/>
        <dbReference type="ChEBI" id="CHEBI:16526"/>
        <dbReference type="ChEBI" id="CHEBI:33019"/>
        <dbReference type="ChEBI" id="CHEBI:37575"/>
        <dbReference type="ChEBI" id="CHEBI:57841"/>
        <dbReference type="ChEBI" id="CHEBI:62899"/>
        <dbReference type="EC" id="2.5.1.3"/>
    </reaction>
</comment>
<evidence type="ECO:0000313" key="14">
    <source>
        <dbReference type="Proteomes" id="UP000008635"/>
    </source>
</evidence>
<dbReference type="OrthoDB" id="9812206at2"/>
<dbReference type="PANTHER" id="PTHR20857">
    <property type="entry name" value="THIAMINE-PHOSPHATE PYROPHOSPHORYLASE"/>
    <property type="match status" value="1"/>
</dbReference>
<feature type="binding site" evidence="9">
    <location>
        <position position="72"/>
    </location>
    <ligand>
        <name>4-amino-2-methyl-5-(diphosphooxymethyl)pyrimidine</name>
        <dbReference type="ChEBI" id="CHEBI:57841"/>
    </ligand>
</feature>
<dbReference type="NCBIfam" id="TIGR00693">
    <property type="entry name" value="thiE"/>
    <property type="match status" value="1"/>
</dbReference>
<evidence type="ECO:0000313" key="13">
    <source>
        <dbReference type="EMBL" id="ADV67851.1"/>
    </source>
</evidence>
<reference evidence="13 14" key="1">
    <citation type="journal article" date="2011" name="Stand. Genomic Sci.">
        <title>Complete genome sequence of Deinococcus maricopensis type strain (LB-34).</title>
        <authorList>
            <person name="Pukall R."/>
            <person name="Zeytun A."/>
            <person name="Lucas S."/>
            <person name="Lapidus A."/>
            <person name="Hammon N."/>
            <person name="Deshpande S."/>
            <person name="Nolan M."/>
            <person name="Cheng J.F."/>
            <person name="Pitluck S."/>
            <person name="Liolios K."/>
            <person name="Pagani I."/>
            <person name="Mikhailova N."/>
            <person name="Ivanova N."/>
            <person name="Mavromatis K."/>
            <person name="Pati A."/>
            <person name="Tapia R."/>
            <person name="Han C."/>
            <person name="Goodwin L."/>
            <person name="Chen A."/>
            <person name="Palaniappan K."/>
            <person name="Land M."/>
            <person name="Hauser L."/>
            <person name="Chang Y.J."/>
            <person name="Jeffries C.D."/>
            <person name="Brambilla E.M."/>
            <person name="Rohde M."/>
            <person name="Goker M."/>
            <person name="Detter J.C."/>
            <person name="Woyke T."/>
            <person name="Bristow J."/>
            <person name="Eisen J.A."/>
            <person name="Markowitz V."/>
            <person name="Hugenholtz P."/>
            <person name="Kyrpides N.C."/>
            <person name="Klenk H.P."/>
        </authorList>
    </citation>
    <scope>NUCLEOTIDE SEQUENCE [LARGE SCALE GENOMIC DNA]</scope>
    <source>
        <strain evidence="14">DSM 21211 / LMG 22137 / NRRL B-23946 / LB-34</strain>
    </source>
</reference>
<protein>
    <recommendedName>
        <fullName evidence="9">Thiamine-phosphate synthase</fullName>
        <shortName evidence="9">TP synthase</shortName>
        <shortName evidence="9">TPS</shortName>
        <ecNumber evidence="9">2.5.1.3</ecNumber>
    </recommendedName>
    <alternativeName>
        <fullName evidence="9">Thiamine-phosphate pyrophosphorylase</fullName>
        <shortName evidence="9">TMP pyrophosphorylase</shortName>
        <shortName evidence="9">TMP-PPase</shortName>
    </alternativeName>
</protein>
<keyword evidence="2 9" id="KW-0808">Transferase</keyword>
<keyword evidence="3 9" id="KW-0479">Metal-binding</keyword>
<evidence type="ECO:0000256" key="8">
    <source>
        <dbReference type="ARBA" id="ARBA00047883"/>
    </source>
</evidence>
<feature type="binding site" evidence="9">
    <location>
        <position position="139"/>
    </location>
    <ligand>
        <name>4-amino-2-methyl-5-(diphosphooxymethyl)pyrimidine</name>
        <dbReference type="ChEBI" id="CHEBI:57841"/>
    </ligand>
</feature>
<keyword evidence="4 9" id="KW-0460">Magnesium</keyword>
<dbReference type="PANTHER" id="PTHR20857:SF15">
    <property type="entry name" value="THIAMINE-PHOSPHATE SYNTHASE"/>
    <property type="match status" value="1"/>
</dbReference>
<dbReference type="CDD" id="cd00564">
    <property type="entry name" value="TMP_TenI"/>
    <property type="match status" value="1"/>
</dbReference>
<keyword evidence="5 9" id="KW-0784">Thiamine biosynthesis</keyword>
<evidence type="ECO:0000259" key="12">
    <source>
        <dbReference type="Pfam" id="PF02581"/>
    </source>
</evidence>
<gene>
    <name evidence="9" type="primary">thiE</name>
    <name evidence="13" type="ordered locus">Deima_2211</name>
</gene>
<evidence type="ECO:0000256" key="2">
    <source>
        <dbReference type="ARBA" id="ARBA00022679"/>
    </source>
</evidence>
<dbReference type="eggNOG" id="COG0352">
    <property type="taxonomic scope" value="Bacteria"/>
</dbReference>
<comment type="caution">
    <text evidence="9">Lacks conserved residue(s) required for the propagation of feature annotation.</text>
</comment>
<dbReference type="GO" id="GO:0009229">
    <property type="term" value="P:thiamine diphosphate biosynthetic process"/>
    <property type="evidence" value="ECO:0007669"/>
    <property type="project" value="UniProtKB-UniRule"/>
</dbReference>
<dbReference type="InterPro" id="IPR022998">
    <property type="entry name" value="ThiamineP_synth_TenI"/>
</dbReference>
<dbReference type="InterPro" id="IPR034291">
    <property type="entry name" value="TMP_synthase"/>
</dbReference>
<dbReference type="Proteomes" id="UP000008635">
    <property type="component" value="Chromosome"/>
</dbReference>
<evidence type="ECO:0000256" key="5">
    <source>
        <dbReference type="ARBA" id="ARBA00022977"/>
    </source>
</evidence>
<feature type="binding site" evidence="9">
    <location>
        <begin position="40"/>
        <end position="44"/>
    </location>
    <ligand>
        <name>4-amino-2-methyl-5-(diphosphooxymethyl)pyrimidine</name>
        <dbReference type="ChEBI" id="CHEBI:57841"/>
    </ligand>
</feature>
<dbReference type="HAMAP" id="MF_00097">
    <property type="entry name" value="TMP_synthase"/>
    <property type="match status" value="1"/>
</dbReference>
<dbReference type="GO" id="GO:0009228">
    <property type="term" value="P:thiamine biosynthetic process"/>
    <property type="evidence" value="ECO:0007669"/>
    <property type="project" value="UniProtKB-KW"/>
</dbReference>
<proteinExistence type="inferred from homology"/>
<accession>E8U9W2</accession>
<feature type="binding site" evidence="9">
    <location>
        <position position="73"/>
    </location>
    <ligand>
        <name>Mg(2+)</name>
        <dbReference type="ChEBI" id="CHEBI:18420"/>
    </ligand>
</feature>
<evidence type="ECO:0000256" key="3">
    <source>
        <dbReference type="ARBA" id="ARBA00022723"/>
    </source>
</evidence>
<reference evidence="14" key="2">
    <citation type="submission" date="2011-01" db="EMBL/GenBank/DDBJ databases">
        <title>The complete genome of Deinococcus maricopensis DSM 21211.</title>
        <authorList>
            <consortium name="US DOE Joint Genome Institute (JGI-PGF)"/>
            <person name="Lucas S."/>
            <person name="Copeland A."/>
            <person name="Lapidus A."/>
            <person name="Goodwin L."/>
            <person name="Pitluck S."/>
            <person name="Kyrpides N."/>
            <person name="Mavromatis K."/>
            <person name="Pagani I."/>
            <person name="Ivanova N."/>
            <person name="Ovchinnikova G."/>
            <person name="Zeytun A."/>
            <person name="Detter J.C."/>
            <person name="Han C."/>
            <person name="Land M."/>
            <person name="Hauser L."/>
            <person name="Markowitz V."/>
            <person name="Cheng J.-F."/>
            <person name="Hugenholtz P."/>
            <person name="Woyke T."/>
            <person name="Wu D."/>
            <person name="Pukall R."/>
            <person name="Gehrich-Schroeter G."/>
            <person name="Brambilla E."/>
            <person name="Klenk H.-P."/>
            <person name="Eisen J.A."/>
        </authorList>
    </citation>
    <scope>NUCLEOTIDE SEQUENCE [LARGE SCALE GENOMIC DNA]</scope>
    <source>
        <strain evidence="14">DSM 21211 / LMG 22137 / NRRL B-23946 / LB-34</strain>
    </source>
</reference>
<evidence type="ECO:0000256" key="4">
    <source>
        <dbReference type="ARBA" id="ARBA00022842"/>
    </source>
</evidence>
<name>E8U9W2_DEIML</name>
<feature type="binding site" evidence="9">
    <location>
        <position position="110"/>
    </location>
    <ligand>
        <name>4-amino-2-methyl-5-(diphosphooxymethyl)pyrimidine</name>
        <dbReference type="ChEBI" id="CHEBI:57841"/>
    </ligand>
</feature>
<dbReference type="RefSeq" id="WP_013557356.1">
    <property type="nucleotide sequence ID" value="NC_014958.1"/>
</dbReference>
<comment type="catalytic activity">
    <reaction evidence="7 9 10">
        <text>2-(2-carboxy-4-methylthiazol-5-yl)ethyl phosphate + 4-amino-2-methyl-5-(diphosphooxymethyl)pyrimidine + 2 H(+) = thiamine phosphate + CO2 + diphosphate</text>
        <dbReference type="Rhea" id="RHEA:47848"/>
        <dbReference type="ChEBI" id="CHEBI:15378"/>
        <dbReference type="ChEBI" id="CHEBI:16526"/>
        <dbReference type="ChEBI" id="CHEBI:33019"/>
        <dbReference type="ChEBI" id="CHEBI:37575"/>
        <dbReference type="ChEBI" id="CHEBI:57841"/>
        <dbReference type="ChEBI" id="CHEBI:62890"/>
        <dbReference type="EC" id="2.5.1.3"/>
    </reaction>
</comment>
<comment type="similarity">
    <text evidence="9 10">Belongs to the thiamine-phosphate synthase family.</text>
</comment>
<evidence type="ECO:0000256" key="7">
    <source>
        <dbReference type="ARBA" id="ARBA00047851"/>
    </source>
</evidence>